<dbReference type="Proteomes" id="UP000032068">
    <property type="component" value="Unassembled WGS sequence"/>
</dbReference>
<dbReference type="EMBL" id="JXQW01000003">
    <property type="protein sequence ID" value="KIQ06166.1"/>
    <property type="molecule type" value="Genomic_DNA"/>
</dbReference>
<reference evidence="1 2" key="1">
    <citation type="submission" date="2014-12" db="EMBL/GenBank/DDBJ databases">
        <title>16Stimator: statistical estimation of ribosomal gene copy numbers from draft genome assemblies.</title>
        <authorList>
            <person name="Perisin M.A."/>
            <person name="Vetter M."/>
            <person name="Gilbert J.A."/>
            <person name="Bergelson J."/>
        </authorList>
    </citation>
    <scope>NUCLEOTIDE SEQUENCE [LARGE SCALE GENOMIC DNA]</scope>
    <source>
        <strain evidence="1 2">MEJ086</strain>
    </source>
</reference>
<name>A0A0D0KB60_9PSED</name>
<proteinExistence type="predicted"/>
<accession>A0A0D0KB60</accession>
<organism evidence="1 2">
    <name type="scientific">Pseudomonas fulva</name>
    <dbReference type="NCBI Taxonomy" id="47880"/>
    <lineage>
        <taxon>Bacteria</taxon>
        <taxon>Pseudomonadati</taxon>
        <taxon>Pseudomonadota</taxon>
        <taxon>Gammaproteobacteria</taxon>
        <taxon>Pseudomonadales</taxon>
        <taxon>Pseudomonadaceae</taxon>
        <taxon>Pseudomonas</taxon>
    </lineage>
</organism>
<protein>
    <submittedName>
        <fullName evidence="1">Uncharacterized protein</fullName>
    </submittedName>
</protein>
<evidence type="ECO:0000313" key="2">
    <source>
        <dbReference type="Proteomes" id="UP000032068"/>
    </source>
</evidence>
<evidence type="ECO:0000313" key="1">
    <source>
        <dbReference type="EMBL" id="KIQ06166.1"/>
    </source>
</evidence>
<dbReference type="OrthoDB" id="7018911at2"/>
<sequence>MQIDSYWPFHLFGATFASDAEARLYVFEQWEPEPPENASEAEYDAWEDRNPNWRLAEELEFYMDSDFVELADAPYNVTSQIRSTVERALVSDKAAAFTHFIMVGPDAIWGDRRPAATRAKPVARSPESTATITYLGRFNWADS</sequence>
<dbReference type="AlphaFoldDB" id="A0A0D0KB60"/>
<gene>
    <name evidence="1" type="ORF">RU08_01880</name>
</gene>
<dbReference type="RefSeq" id="WP_042552095.1">
    <property type="nucleotide sequence ID" value="NZ_JXQW01000003.1"/>
</dbReference>
<comment type="caution">
    <text evidence="1">The sequence shown here is derived from an EMBL/GenBank/DDBJ whole genome shotgun (WGS) entry which is preliminary data.</text>
</comment>